<dbReference type="GO" id="GO:0005737">
    <property type="term" value="C:cytoplasm"/>
    <property type="evidence" value="ECO:0007669"/>
    <property type="project" value="TreeGrafter"/>
</dbReference>
<proteinExistence type="predicted"/>
<dbReference type="RefSeq" id="WP_083496413.1">
    <property type="nucleotide sequence ID" value="NZ_KQ758903.1"/>
</dbReference>
<sequence length="281" mass="31172">MANVVDIRLKRAGKLYQFDPGDFDLQAGVNVVVETAHGPEIGRVVNPVREMADDQLESPLKPVIRLATAEDIERRHKTCFAESQTLADCEELVAKLGLPMKCLAAEYNLDESHLTVFFSSEGRVDFRELVRELGRKLHVRVELRQVGPRDETKLLGGYGRCGRELCCASFLTDFAPVSIKMAKEQNLPLNPVKISGVCGRLLCCLGHEYEVYKELNEERARCCAAAAAVEPALQSIRPVSPEPADRISVAPITEADDQTPADGIKAEAAGVAHRRRRKRRR</sequence>
<protein>
    <submittedName>
        <fullName evidence="3">PSP1-like protein</fullName>
    </submittedName>
</protein>
<evidence type="ECO:0000259" key="2">
    <source>
        <dbReference type="PROSITE" id="PS51411"/>
    </source>
</evidence>
<dbReference type="Proteomes" id="UP000053947">
    <property type="component" value="Unassembled WGS sequence"/>
</dbReference>
<feature type="compositionally biased region" description="Basic residues" evidence="1">
    <location>
        <begin position="272"/>
        <end position="281"/>
    </location>
</feature>
<feature type="region of interest" description="Disordered" evidence="1">
    <location>
        <begin position="239"/>
        <end position="281"/>
    </location>
</feature>
<dbReference type="PANTHER" id="PTHR43830">
    <property type="entry name" value="PROTEIN PSP1"/>
    <property type="match status" value="1"/>
</dbReference>
<evidence type="ECO:0000256" key="1">
    <source>
        <dbReference type="SAM" id="MobiDB-lite"/>
    </source>
</evidence>
<dbReference type="PROSITE" id="PS00732">
    <property type="entry name" value="RIBOSOMAL_S16"/>
    <property type="match status" value="1"/>
</dbReference>
<dbReference type="OrthoDB" id="9779344at2"/>
<name>A0A0W0GJK7_9CHLR</name>
<dbReference type="NCBIfam" id="NF041131">
    <property type="entry name" value="RicT_YaaT_fam"/>
    <property type="match status" value="1"/>
</dbReference>
<comment type="caution">
    <text evidence="3">The sequence shown here is derived from an EMBL/GenBank/DDBJ whole genome shotgun (WGS) entry which is preliminary data.</text>
</comment>
<feature type="domain" description="PSP1 C-terminal" evidence="2">
    <location>
        <begin position="61"/>
        <end position="146"/>
    </location>
</feature>
<dbReference type="AlphaFoldDB" id="A0A0W0GJK7"/>
<dbReference type="GO" id="GO:0006412">
    <property type="term" value="P:translation"/>
    <property type="evidence" value="ECO:0007669"/>
    <property type="project" value="InterPro"/>
</dbReference>
<evidence type="ECO:0000313" key="4">
    <source>
        <dbReference type="Proteomes" id="UP000053947"/>
    </source>
</evidence>
<dbReference type="GO" id="GO:0005840">
    <property type="term" value="C:ribosome"/>
    <property type="evidence" value="ECO:0007669"/>
    <property type="project" value="InterPro"/>
</dbReference>
<dbReference type="GO" id="GO:0003735">
    <property type="term" value="F:structural constituent of ribosome"/>
    <property type="evidence" value="ECO:0007669"/>
    <property type="project" value="InterPro"/>
</dbReference>
<dbReference type="InterPro" id="IPR020592">
    <property type="entry name" value="Ribosomal_bS16_CS"/>
</dbReference>
<dbReference type="EMBL" id="LFDV01000002">
    <property type="protein sequence ID" value="KTB48748.1"/>
    <property type="molecule type" value="Genomic_DNA"/>
</dbReference>
<reference evidence="3 4" key="1">
    <citation type="submission" date="2015-06" db="EMBL/GenBank/DDBJ databases">
        <title>Genome sequence of the organohalide-respiring Dehalogenimonas alkenigignens type strain (IP3-3T).</title>
        <authorList>
            <person name="Key T.A."/>
            <person name="Richmond D.P."/>
            <person name="Bowman K.S."/>
            <person name="Cho Y.-J."/>
            <person name="Chun J."/>
            <person name="da Costa M.S."/>
            <person name="Rainey F.A."/>
            <person name="Moe W.M."/>
        </authorList>
    </citation>
    <scope>NUCLEOTIDE SEQUENCE [LARGE SCALE GENOMIC DNA]</scope>
    <source>
        <strain evidence="3 4">IP3-3</strain>
    </source>
</reference>
<accession>A0A0W0GJK7</accession>
<keyword evidence="4" id="KW-1185">Reference proteome</keyword>
<dbReference type="InterPro" id="IPR047767">
    <property type="entry name" value="PSP1-like"/>
</dbReference>
<organism evidence="3 4">
    <name type="scientific">Dehalogenimonas alkenigignens</name>
    <dbReference type="NCBI Taxonomy" id="1217799"/>
    <lineage>
        <taxon>Bacteria</taxon>
        <taxon>Bacillati</taxon>
        <taxon>Chloroflexota</taxon>
        <taxon>Dehalococcoidia</taxon>
        <taxon>Dehalococcoidales</taxon>
        <taxon>Dehalococcoidaceae</taxon>
        <taxon>Dehalogenimonas</taxon>
    </lineage>
</organism>
<evidence type="ECO:0000313" key="3">
    <source>
        <dbReference type="EMBL" id="KTB48748.1"/>
    </source>
</evidence>
<dbReference type="Pfam" id="PF04468">
    <property type="entry name" value="PSP1"/>
    <property type="match status" value="1"/>
</dbReference>
<dbReference type="PANTHER" id="PTHR43830:SF3">
    <property type="entry name" value="PROTEIN PSP1"/>
    <property type="match status" value="1"/>
</dbReference>
<dbReference type="STRING" id="1217799.DEALK_15950"/>
<dbReference type="InterPro" id="IPR007557">
    <property type="entry name" value="PSP1_C"/>
</dbReference>
<dbReference type="PROSITE" id="PS51411">
    <property type="entry name" value="PSP1_C"/>
    <property type="match status" value="1"/>
</dbReference>
<dbReference type="PATRIC" id="fig|1217799.6.peg.1644"/>
<gene>
    <name evidence="3" type="ORF">DEALK_15950</name>
</gene>